<dbReference type="GO" id="GO:0015087">
    <property type="term" value="F:cobalt ion transmembrane transporter activity"/>
    <property type="evidence" value="ECO:0007669"/>
    <property type="project" value="UniProtKB-UniRule"/>
</dbReference>
<accession>A0A3N6P3T2</accession>
<comment type="similarity">
    <text evidence="2 8">Belongs to the CorA metal ion transporter (MIT) (TC 1.A.35) family.</text>
</comment>
<dbReference type="Pfam" id="PF01544">
    <property type="entry name" value="CorA"/>
    <property type="match status" value="1"/>
</dbReference>
<keyword evidence="3 8" id="KW-0813">Transport</keyword>
<dbReference type="CDD" id="cd12828">
    <property type="entry name" value="TmCorA-like_1"/>
    <property type="match status" value="1"/>
</dbReference>
<dbReference type="NCBIfam" id="TIGR00383">
    <property type="entry name" value="corA"/>
    <property type="match status" value="1"/>
</dbReference>
<keyword evidence="8" id="KW-0406">Ion transport</keyword>
<dbReference type="Gene3D" id="3.30.460.20">
    <property type="entry name" value="CorA soluble domain-like"/>
    <property type="match status" value="1"/>
</dbReference>
<evidence type="ECO:0000256" key="3">
    <source>
        <dbReference type="ARBA" id="ARBA00022448"/>
    </source>
</evidence>
<dbReference type="GO" id="GO:0000287">
    <property type="term" value="F:magnesium ion binding"/>
    <property type="evidence" value="ECO:0007669"/>
    <property type="project" value="TreeGrafter"/>
</dbReference>
<evidence type="ECO:0000256" key="8">
    <source>
        <dbReference type="RuleBase" id="RU362010"/>
    </source>
</evidence>
<comment type="function">
    <text evidence="8">Mediates influx of magnesium ions.</text>
</comment>
<dbReference type="GO" id="GO:0015095">
    <property type="term" value="F:magnesium ion transmembrane transporter activity"/>
    <property type="evidence" value="ECO:0007669"/>
    <property type="project" value="UniProtKB-UniRule"/>
</dbReference>
<reference evidence="9 10" key="1">
    <citation type="journal article" date="2018" name="ACS Chem. Biol.">
        <title>Ketoreductase domain dysfunction expands chemodiversity: malyngamide biosynthesis in the cyanobacterium Okeania hirsuta.</title>
        <authorList>
            <person name="Moss N.A."/>
            <person name="Leao T."/>
            <person name="Rankin M."/>
            <person name="McCullough T.M."/>
            <person name="Qu P."/>
            <person name="Korobeynikov A."/>
            <person name="Smith J.L."/>
            <person name="Gerwick L."/>
            <person name="Gerwick W.H."/>
        </authorList>
    </citation>
    <scope>NUCLEOTIDE SEQUENCE [LARGE SCALE GENOMIC DNA]</scope>
    <source>
        <strain evidence="9 10">PAB10Feb10-1</strain>
    </source>
</reference>
<protein>
    <recommendedName>
        <fullName evidence="8">Magnesium transport protein CorA</fullName>
    </recommendedName>
</protein>
<sequence length="387" mass="45116">MAHSINIQPNSYELPSEEESHVDYYYDDPEDLPGTLNLEPDAPPPEMALIDYTKNIATRIKIANPEICIPYLKSDSISWINVLGLGNKTSWQQMAKVFQIHPLSVGDIVNVPQRPKVIHDKNQLIIITWMVRIKSDSESFEKEQVSIILGEKHLITVQENPEYDCLKPVRERIKNNQGIIRKQKVDYLAYSLVDTIIDGFFPVLEEYGERIEILEDEVVFKPDRHTMQKIYKLRRELLTLRRAIWSSREAINILIRDGSNLINPDVLVYFRDCYEHTIQLRDIVETYRDLASDLMDIYLSSVNNKMNEVMKLLTVISSIFIPLTFIAGIYGMNFDPADSPWNMPELDWYYGYPLCLVIMFSTAISLIYFFWRRGWFENLSTTIEAED</sequence>
<dbReference type="PANTHER" id="PTHR46494:SF1">
    <property type="entry name" value="CORA FAMILY METAL ION TRANSPORTER (EUROFUNG)"/>
    <property type="match status" value="1"/>
</dbReference>
<evidence type="ECO:0000256" key="4">
    <source>
        <dbReference type="ARBA" id="ARBA00022475"/>
    </source>
</evidence>
<dbReference type="Proteomes" id="UP000269154">
    <property type="component" value="Unassembled WGS sequence"/>
</dbReference>
<dbReference type="InterPro" id="IPR045861">
    <property type="entry name" value="CorA_cytoplasmic_dom"/>
</dbReference>
<dbReference type="GO" id="GO:0050897">
    <property type="term" value="F:cobalt ion binding"/>
    <property type="evidence" value="ECO:0007669"/>
    <property type="project" value="TreeGrafter"/>
</dbReference>
<keyword evidence="7 8" id="KW-0472">Membrane</keyword>
<dbReference type="PANTHER" id="PTHR46494">
    <property type="entry name" value="CORA FAMILY METAL ION TRANSPORTER (EUROFUNG)"/>
    <property type="match status" value="1"/>
</dbReference>
<dbReference type="InterPro" id="IPR004488">
    <property type="entry name" value="Mg/Co-transport_prot_CorA"/>
</dbReference>
<dbReference type="SUPFAM" id="SSF143865">
    <property type="entry name" value="CorA soluble domain-like"/>
    <property type="match status" value="1"/>
</dbReference>
<comment type="caution">
    <text evidence="9">The sequence shown here is derived from an EMBL/GenBank/DDBJ whole genome shotgun (WGS) entry which is preliminary data.</text>
</comment>
<dbReference type="OrthoDB" id="9803416at2"/>
<keyword evidence="8" id="KW-0460">Magnesium</keyword>
<dbReference type="RefSeq" id="WP_124145782.1">
    <property type="nucleotide sequence ID" value="NZ_CAWOKI010000116.1"/>
</dbReference>
<proteinExistence type="inferred from homology"/>
<name>A0A3N6P3T2_9CYAN</name>
<keyword evidence="5 8" id="KW-0812">Transmembrane</keyword>
<organism evidence="9 10">
    <name type="scientific">Okeania hirsuta</name>
    <dbReference type="NCBI Taxonomy" id="1458930"/>
    <lineage>
        <taxon>Bacteria</taxon>
        <taxon>Bacillati</taxon>
        <taxon>Cyanobacteriota</taxon>
        <taxon>Cyanophyceae</taxon>
        <taxon>Oscillatoriophycideae</taxon>
        <taxon>Oscillatoriales</taxon>
        <taxon>Microcoleaceae</taxon>
        <taxon>Okeania</taxon>
    </lineage>
</organism>
<feature type="transmembrane region" description="Helical" evidence="8">
    <location>
        <begin position="312"/>
        <end position="330"/>
    </location>
</feature>
<feature type="transmembrane region" description="Helical" evidence="8">
    <location>
        <begin position="350"/>
        <end position="371"/>
    </location>
</feature>
<dbReference type="GO" id="GO:0005886">
    <property type="term" value="C:plasma membrane"/>
    <property type="evidence" value="ECO:0007669"/>
    <property type="project" value="UniProtKB-SubCell"/>
</dbReference>
<dbReference type="EMBL" id="RCBY01000153">
    <property type="protein sequence ID" value="RQH32620.1"/>
    <property type="molecule type" value="Genomic_DNA"/>
</dbReference>
<gene>
    <name evidence="8 9" type="primary">corA</name>
    <name evidence="9" type="ORF">D5R40_22215</name>
</gene>
<evidence type="ECO:0000313" key="9">
    <source>
        <dbReference type="EMBL" id="RQH32620.1"/>
    </source>
</evidence>
<evidence type="ECO:0000256" key="6">
    <source>
        <dbReference type="ARBA" id="ARBA00022989"/>
    </source>
</evidence>
<evidence type="ECO:0000256" key="7">
    <source>
        <dbReference type="ARBA" id="ARBA00023136"/>
    </source>
</evidence>
<dbReference type="SUPFAM" id="SSF144083">
    <property type="entry name" value="Magnesium transport protein CorA, transmembrane region"/>
    <property type="match status" value="1"/>
</dbReference>
<dbReference type="AlphaFoldDB" id="A0A3N6P3T2"/>
<keyword evidence="6 8" id="KW-1133">Transmembrane helix</keyword>
<evidence type="ECO:0000256" key="5">
    <source>
        <dbReference type="ARBA" id="ARBA00022692"/>
    </source>
</evidence>
<comment type="subcellular location">
    <subcellularLocation>
        <location evidence="1">Cell membrane</location>
        <topology evidence="1">Multi-pass membrane protein</topology>
    </subcellularLocation>
    <subcellularLocation>
        <location evidence="8">Membrane</location>
        <topology evidence="8">Multi-pass membrane protein</topology>
    </subcellularLocation>
</comment>
<evidence type="ECO:0000256" key="1">
    <source>
        <dbReference type="ARBA" id="ARBA00004651"/>
    </source>
</evidence>
<dbReference type="FunFam" id="1.20.58.340:FF:000012">
    <property type="entry name" value="Magnesium transport protein CorA"/>
    <property type="match status" value="1"/>
</dbReference>
<keyword evidence="4 8" id="KW-1003">Cell membrane</keyword>
<dbReference type="InterPro" id="IPR002523">
    <property type="entry name" value="MgTranspt_CorA/ZnTranspt_ZntB"/>
</dbReference>
<evidence type="ECO:0000313" key="10">
    <source>
        <dbReference type="Proteomes" id="UP000269154"/>
    </source>
</evidence>
<evidence type="ECO:0000256" key="2">
    <source>
        <dbReference type="ARBA" id="ARBA00009765"/>
    </source>
</evidence>
<keyword evidence="10" id="KW-1185">Reference proteome</keyword>
<dbReference type="Gene3D" id="1.20.58.340">
    <property type="entry name" value="Magnesium transport protein CorA, transmembrane region"/>
    <property type="match status" value="2"/>
</dbReference>
<dbReference type="InterPro" id="IPR045863">
    <property type="entry name" value="CorA_TM1_TM2"/>
</dbReference>